<dbReference type="RefSeq" id="WP_184198872.1">
    <property type="nucleotide sequence ID" value="NZ_JACHGW010000003.1"/>
</dbReference>
<accession>A0A7W9W8H3</accession>
<name>A0A7W9W8H3_ARMRO</name>
<proteinExistence type="predicted"/>
<reference evidence="1 2" key="1">
    <citation type="submission" date="2020-08" db="EMBL/GenBank/DDBJ databases">
        <title>Genomic Encyclopedia of Type Strains, Phase IV (KMG-IV): sequencing the most valuable type-strain genomes for metagenomic binning, comparative biology and taxonomic classification.</title>
        <authorList>
            <person name="Goeker M."/>
        </authorList>
    </citation>
    <scope>NUCLEOTIDE SEQUENCE [LARGE SCALE GENOMIC DNA]</scope>
    <source>
        <strain evidence="1 2">DSM 23562</strain>
    </source>
</reference>
<evidence type="ECO:0000313" key="2">
    <source>
        <dbReference type="Proteomes" id="UP000520814"/>
    </source>
</evidence>
<comment type="caution">
    <text evidence="1">The sequence shown here is derived from an EMBL/GenBank/DDBJ whole genome shotgun (WGS) entry which is preliminary data.</text>
</comment>
<gene>
    <name evidence="1" type="ORF">HNQ39_003412</name>
</gene>
<dbReference type="Pfam" id="PF13267">
    <property type="entry name" value="DUF4058"/>
    <property type="match status" value="1"/>
</dbReference>
<keyword evidence="2" id="KW-1185">Reference proteome</keyword>
<evidence type="ECO:0000313" key="1">
    <source>
        <dbReference type="EMBL" id="MBB6051602.1"/>
    </source>
</evidence>
<dbReference type="InterPro" id="IPR025132">
    <property type="entry name" value="DUF4058"/>
</dbReference>
<evidence type="ECO:0008006" key="3">
    <source>
        <dbReference type="Google" id="ProtNLM"/>
    </source>
</evidence>
<sequence length="264" mass="29502">MPSPFPGMDPWLESPEHWHNVHQILITLIAAQLNRILPEGFAATIDENIYLLSPGDRFLPDVAILRTSNNFATAPNLPGASGAVLTATMPYEIVEEADEVREPFVKVISTNAQRTVVTVIEVLSPINKTGAGREQYRKKQLEILESAAHLLEIDLLRGGQHTVAVEQRSLTAQYRGFWDYIVCLHRAGVGNRFTCWPVGLFDPLPTIFVPLTVGSPELTLDLGALFSRCYDEGPFRRTVDYSQVPTPRLKPSEAQWAAEWLKQE</sequence>
<dbReference type="Proteomes" id="UP000520814">
    <property type="component" value="Unassembled WGS sequence"/>
</dbReference>
<organism evidence="1 2">
    <name type="scientific">Armatimonas rosea</name>
    <dbReference type="NCBI Taxonomy" id="685828"/>
    <lineage>
        <taxon>Bacteria</taxon>
        <taxon>Bacillati</taxon>
        <taxon>Armatimonadota</taxon>
        <taxon>Armatimonadia</taxon>
        <taxon>Armatimonadales</taxon>
        <taxon>Armatimonadaceae</taxon>
        <taxon>Armatimonas</taxon>
    </lineage>
</organism>
<dbReference type="EMBL" id="JACHGW010000003">
    <property type="protein sequence ID" value="MBB6051602.1"/>
    <property type="molecule type" value="Genomic_DNA"/>
</dbReference>
<dbReference type="AlphaFoldDB" id="A0A7W9W8H3"/>
<protein>
    <recommendedName>
        <fullName evidence="3">DUF4058 family protein</fullName>
    </recommendedName>
</protein>